<reference evidence="9 10" key="1">
    <citation type="journal article" date="2019" name="Sci. Rep.">
        <title>A multi-omics analysis of the grapevine pathogen Lasiodiplodia theobromae reveals that temperature affects the expression of virulence- and pathogenicity-related genes.</title>
        <authorList>
            <person name="Felix C."/>
            <person name="Meneses R."/>
            <person name="Goncalves M.F.M."/>
            <person name="Tilleman L."/>
            <person name="Duarte A.S."/>
            <person name="Jorrin-Novo J.V."/>
            <person name="Van de Peer Y."/>
            <person name="Deforce D."/>
            <person name="Van Nieuwerburgh F."/>
            <person name="Esteves A.C."/>
            <person name="Alves A."/>
        </authorList>
    </citation>
    <scope>NUCLEOTIDE SEQUENCE [LARGE SCALE GENOMIC DNA]</scope>
    <source>
        <strain evidence="9 10">LA-SOL3</strain>
    </source>
</reference>
<accession>A0A5N5DMI7</accession>
<dbReference type="InterPro" id="IPR035965">
    <property type="entry name" value="PAS-like_dom_sf"/>
</dbReference>
<sequence length="516" mass="53328">MDPRYPIIPYLEYGMSIEDAGTAIAPATITEPSASARSRHGGAATAQRTRPAATWARISAAVLDSLRDLHYVLSLGGTVQHVSPNSAALLGYGPEELLGTVLADHVHEDDAPVYRDELREASSTGRPFRFYCRIRSRVNVVGAGTNADAALFHSGFPERDLTSSPTFSVFEITGRFHEVVTPGPIAVGIGVAVTPPGDDGLFVLMARPYPLAQGTKLDSFLSLKIENERLTAQLAALRAEQEEKDTDVYADGHDGYYQTRQYSMEASFPAAAYTTAAAMRRPSDGFPWFDATPASMTLTTGSASSSAQESVFSGSASSMFGPASSSSTNTSASIIAGPSPSFPSSSSRSGGAAVAGRKPPPPLLSRTFSTTAVPGTIAATTSRSVNNAIAIDNRSPPTNTPTVMEGDVGIPFIVKALTGAGFKKRAKLPVDDYVCSWCSTTSSPEWRKGPSGPKSLCNACGLRYAKSRRKSGQSSGGGGSDGGGGGDSSNGPATGPNPNGGGAASAGSTTVGPVNA</sequence>
<dbReference type="InterPro" id="IPR000014">
    <property type="entry name" value="PAS"/>
</dbReference>
<evidence type="ECO:0000256" key="3">
    <source>
        <dbReference type="ARBA" id="ARBA00022833"/>
    </source>
</evidence>
<gene>
    <name evidence="9" type="primary">CGPB_1</name>
    <name evidence="9" type="ORF">DBV05_g2120</name>
</gene>
<evidence type="ECO:0000256" key="5">
    <source>
        <dbReference type="SAM" id="Coils"/>
    </source>
</evidence>
<evidence type="ECO:0000256" key="6">
    <source>
        <dbReference type="SAM" id="MobiDB-lite"/>
    </source>
</evidence>
<dbReference type="EMBL" id="VCHE01000008">
    <property type="protein sequence ID" value="KAB2579135.1"/>
    <property type="molecule type" value="Genomic_DNA"/>
</dbReference>
<keyword evidence="10" id="KW-1185">Reference proteome</keyword>
<evidence type="ECO:0000256" key="4">
    <source>
        <dbReference type="PROSITE-ProRule" id="PRU00094"/>
    </source>
</evidence>
<keyword evidence="2 4" id="KW-0863">Zinc-finger</keyword>
<dbReference type="CDD" id="cd00202">
    <property type="entry name" value="ZnF_GATA"/>
    <property type="match status" value="1"/>
</dbReference>
<dbReference type="CDD" id="cd00130">
    <property type="entry name" value="PAS"/>
    <property type="match status" value="1"/>
</dbReference>
<dbReference type="InterPro" id="IPR052138">
    <property type="entry name" value="GATA_ZnFinger_Domain"/>
</dbReference>
<feature type="coiled-coil region" evidence="5">
    <location>
        <begin position="220"/>
        <end position="247"/>
    </location>
</feature>
<evidence type="ECO:0000313" key="9">
    <source>
        <dbReference type="EMBL" id="KAB2579135.1"/>
    </source>
</evidence>
<dbReference type="InterPro" id="IPR013088">
    <property type="entry name" value="Znf_NHR/GATA"/>
</dbReference>
<protein>
    <submittedName>
        <fullName evidence="9">Cutinase gene palindrome-binding protein</fullName>
    </submittedName>
</protein>
<feature type="compositionally biased region" description="Low complexity" evidence="6">
    <location>
        <begin position="337"/>
        <end position="356"/>
    </location>
</feature>
<dbReference type="SMART" id="SM00401">
    <property type="entry name" value="ZnF_GATA"/>
    <property type="match status" value="1"/>
</dbReference>
<organism evidence="9 10">
    <name type="scientific">Lasiodiplodia theobromae</name>
    <dbReference type="NCBI Taxonomy" id="45133"/>
    <lineage>
        <taxon>Eukaryota</taxon>
        <taxon>Fungi</taxon>
        <taxon>Dikarya</taxon>
        <taxon>Ascomycota</taxon>
        <taxon>Pezizomycotina</taxon>
        <taxon>Dothideomycetes</taxon>
        <taxon>Dothideomycetes incertae sedis</taxon>
        <taxon>Botryosphaeriales</taxon>
        <taxon>Botryosphaeriaceae</taxon>
        <taxon>Lasiodiplodia</taxon>
    </lineage>
</organism>
<dbReference type="Gene3D" id="3.30.50.10">
    <property type="entry name" value="Erythroid Transcription Factor GATA-1, subunit A"/>
    <property type="match status" value="1"/>
</dbReference>
<evidence type="ECO:0000256" key="2">
    <source>
        <dbReference type="ARBA" id="ARBA00022771"/>
    </source>
</evidence>
<feature type="domain" description="GATA-type" evidence="8">
    <location>
        <begin position="429"/>
        <end position="464"/>
    </location>
</feature>
<dbReference type="SUPFAM" id="SSF57716">
    <property type="entry name" value="Glucocorticoid receptor-like (DNA-binding domain)"/>
    <property type="match status" value="1"/>
</dbReference>
<keyword evidence="1" id="KW-0479">Metal-binding</keyword>
<dbReference type="AlphaFoldDB" id="A0A5N5DMI7"/>
<dbReference type="Proteomes" id="UP000325902">
    <property type="component" value="Unassembled WGS sequence"/>
</dbReference>
<comment type="caution">
    <text evidence="9">The sequence shown here is derived from an EMBL/GenBank/DDBJ whole genome shotgun (WGS) entry which is preliminary data.</text>
</comment>
<feature type="compositionally biased region" description="Low complexity" evidence="6">
    <location>
        <begin position="505"/>
        <end position="516"/>
    </location>
</feature>
<dbReference type="SMART" id="SM00091">
    <property type="entry name" value="PAS"/>
    <property type="match status" value="1"/>
</dbReference>
<feature type="compositionally biased region" description="Gly residues" evidence="6">
    <location>
        <begin position="474"/>
        <end position="488"/>
    </location>
</feature>
<feature type="region of interest" description="Disordered" evidence="6">
    <location>
        <begin position="337"/>
        <end position="368"/>
    </location>
</feature>
<dbReference type="Pfam" id="PF08447">
    <property type="entry name" value="PAS_3"/>
    <property type="match status" value="1"/>
</dbReference>
<dbReference type="SUPFAM" id="SSF55785">
    <property type="entry name" value="PYP-like sensor domain (PAS domain)"/>
    <property type="match status" value="1"/>
</dbReference>
<dbReference type="InterPro" id="IPR013655">
    <property type="entry name" value="PAS_fold_3"/>
</dbReference>
<dbReference type="GO" id="GO:0006355">
    <property type="term" value="P:regulation of DNA-templated transcription"/>
    <property type="evidence" value="ECO:0007669"/>
    <property type="project" value="InterPro"/>
</dbReference>
<keyword evidence="5" id="KW-0175">Coiled coil</keyword>
<dbReference type="InterPro" id="IPR000679">
    <property type="entry name" value="Znf_GATA"/>
</dbReference>
<dbReference type="PROSITE" id="PS50112">
    <property type="entry name" value="PAS"/>
    <property type="match status" value="1"/>
</dbReference>
<dbReference type="Gene3D" id="3.30.450.20">
    <property type="entry name" value="PAS domain"/>
    <property type="match status" value="1"/>
</dbReference>
<evidence type="ECO:0000259" key="7">
    <source>
        <dbReference type="PROSITE" id="PS50112"/>
    </source>
</evidence>
<dbReference type="PROSITE" id="PS50114">
    <property type="entry name" value="GATA_ZN_FINGER_2"/>
    <property type="match status" value="1"/>
</dbReference>
<evidence type="ECO:0000259" key="8">
    <source>
        <dbReference type="PROSITE" id="PS50114"/>
    </source>
</evidence>
<feature type="region of interest" description="Disordered" evidence="6">
    <location>
        <begin position="467"/>
        <end position="516"/>
    </location>
</feature>
<evidence type="ECO:0000256" key="1">
    <source>
        <dbReference type="ARBA" id="ARBA00022723"/>
    </source>
</evidence>
<name>A0A5N5DMI7_9PEZI</name>
<dbReference type="GO" id="GO:0043565">
    <property type="term" value="F:sequence-specific DNA binding"/>
    <property type="evidence" value="ECO:0007669"/>
    <property type="project" value="InterPro"/>
</dbReference>
<dbReference type="PANTHER" id="PTHR47255:SF4">
    <property type="entry name" value="GATA ZINC FINGER DOMAIN-CONTAINING PROTEIN 12"/>
    <property type="match status" value="1"/>
</dbReference>
<proteinExistence type="predicted"/>
<evidence type="ECO:0000313" key="10">
    <source>
        <dbReference type="Proteomes" id="UP000325902"/>
    </source>
</evidence>
<dbReference type="PANTHER" id="PTHR47255">
    <property type="entry name" value="GATA TRANSCRIPTION FACTOR 22-RELATED"/>
    <property type="match status" value="1"/>
</dbReference>
<keyword evidence="3" id="KW-0862">Zinc</keyword>
<dbReference type="OrthoDB" id="2162994at2759"/>
<dbReference type="GO" id="GO:0008270">
    <property type="term" value="F:zinc ion binding"/>
    <property type="evidence" value="ECO:0007669"/>
    <property type="project" value="UniProtKB-KW"/>
</dbReference>
<feature type="domain" description="PAS" evidence="7">
    <location>
        <begin position="62"/>
        <end position="125"/>
    </location>
</feature>
<dbReference type="Pfam" id="PF00320">
    <property type="entry name" value="GATA"/>
    <property type="match status" value="1"/>
</dbReference>